<protein>
    <submittedName>
        <fullName evidence="2">Uncharacterized protein</fullName>
    </submittedName>
</protein>
<sequence length="862" mass="95255">MARKKLHKSNKERQEAAKGYRKVYYERNKVAILKKMKLKYHDSTSKHPQHPRYLRTTLQNSESNDTGDSGDTGASDLTTRLSEPQIKFHRLVNGSTHKFLDDLVLQYTGSTRSEDSRRPILDALDIAQEAEEAVTRSGDDGVKTLNPHHEIQRERKMVASEWTSKEQKEWLTAQLPGYQKCSTKSSYAKFWPPIYEQWEQQWPIYKELWPELPDEDGLNAVQSAAKGKAVKRRQKQLRTWMSWHSGNSASRKGRVAQSSTRATRLLKDLLQPRGARALSEAEMYSRLYYKTNIRPTVEAAVSERGSTTRGERLTIVREVTRQCWEREADETIIADVKARMKAKKKSRKANTDADDEDAEALEDEDEEEQSPTTEDMLEAQENLPAIFNTILTYLEHQTGFSFLVLMGGPDPSNNNKISVALVDVGTTKLGHSAPQLLPDFKEHFLGTYLKFLQGVQGYSSPEPEMKGDAKRAVAADNGEAGDGDQTDLEDQDKVDADPFTDEPEEEIEVSQSEGNVLDGREERQEQILDIYSPNYAMPMHDNPTQKPDTMHDSLQPINMHGLQQPINMHGLQQPEGQANLAMHDANSSYFANSTNFSNDGHSADLGQLLSNPQLWTFAPPPIYDPLQNFNSFNHFNPVPSYPYPQPMGYPQPSNYQPSNFPQPASYLQQSSGHLSHALPPSPPATDNSPSSSSDGSPPLSPIPTPSLSDGLPPLSPIPTPSVSDGLPPLPPVPTPSVSDGLPPLPPVPTPSPSVTLPPLPPVPTGDPPSVPAGLPQKAAGGKAKRAASTSQPEPTTRKSRRPPKPSTRNETANAIGANALSEMREKENTATVGGKKVRKHGLEAGGEPIAKYCVRFIGNNGH</sequence>
<feature type="compositionally biased region" description="Low complexity" evidence="1">
    <location>
        <begin position="684"/>
        <end position="697"/>
    </location>
</feature>
<feature type="compositionally biased region" description="Pro residues" evidence="1">
    <location>
        <begin position="742"/>
        <end position="770"/>
    </location>
</feature>
<reference evidence="2" key="1">
    <citation type="journal article" date="2020" name="New Phytol.">
        <title>Comparative genomics reveals dynamic genome evolution in host specialist ectomycorrhizal fungi.</title>
        <authorList>
            <person name="Lofgren L.A."/>
            <person name="Nguyen N.H."/>
            <person name="Vilgalys R."/>
            <person name="Ruytinx J."/>
            <person name="Liao H.L."/>
            <person name="Branco S."/>
            <person name="Kuo A."/>
            <person name="LaButti K."/>
            <person name="Lipzen A."/>
            <person name="Andreopoulos W."/>
            <person name="Pangilinan J."/>
            <person name="Riley R."/>
            <person name="Hundley H."/>
            <person name="Na H."/>
            <person name="Barry K."/>
            <person name="Grigoriev I.V."/>
            <person name="Stajich J.E."/>
            <person name="Kennedy P.G."/>
        </authorList>
    </citation>
    <scope>NUCLEOTIDE SEQUENCE</scope>
    <source>
        <strain evidence="2">FC423</strain>
    </source>
</reference>
<dbReference type="OrthoDB" id="2689771at2759"/>
<dbReference type="Proteomes" id="UP000823399">
    <property type="component" value="Unassembled WGS sequence"/>
</dbReference>
<name>A0A9P7ERC2_9AGAM</name>
<feature type="compositionally biased region" description="Basic and acidic residues" evidence="1">
    <location>
        <begin position="9"/>
        <end position="20"/>
    </location>
</feature>
<feature type="compositionally biased region" description="Acidic residues" evidence="1">
    <location>
        <begin position="352"/>
        <end position="369"/>
    </location>
</feature>
<feature type="region of interest" description="Disordered" evidence="1">
    <location>
        <begin position="643"/>
        <end position="836"/>
    </location>
</feature>
<dbReference type="AlphaFoldDB" id="A0A9P7ERC2"/>
<gene>
    <name evidence="2" type="ORF">F5147DRAFT_781574</name>
</gene>
<feature type="compositionally biased region" description="Polar residues" evidence="1">
    <location>
        <begin position="654"/>
        <end position="673"/>
    </location>
</feature>
<keyword evidence="3" id="KW-1185">Reference proteome</keyword>
<organism evidence="2 3">
    <name type="scientific">Suillus discolor</name>
    <dbReference type="NCBI Taxonomy" id="1912936"/>
    <lineage>
        <taxon>Eukaryota</taxon>
        <taxon>Fungi</taxon>
        <taxon>Dikarya</taxon>
        <taxon>Basidiomycota</taxon>
        <taxon>Agaricomycotina</taxon>
        <taxon>Agaricomycetes</taxon>
        <taxon>Agaricomycetidae</taxon>
        <taxon>Boletales</taxon>
        <taxon>Suillineae</taxon>
        <taxon>Suillaceae</taxon>
        <taxon>Suillus</taxon>
    </lineage>
</organism>
<comment type="caution">
    <text evidence="2">The sequence shown here is derived from an EMBL/GenBank/DDBJ whole genome shotgun (WGS) entry which is preliminary data.</text>
</comment>
<evidence type="ECO:0000313" key="2">
    <source>
        <dbReference type="EMBL" id="KAG2086587.1"/>
    </source>
</evidence>
<feature type="compositionally biased region" description="Basic and acidic residues" evidence="1">
    <location>
        <begin position="463"/>
        <end position="473"/>
    </location>
</feature>
<feature type="compositionally biased region" description="Low complexity" evidence="1">
    <location>
        <begin position="61"/>
        <end position="79"/>
    </location>
</feature>
<dbReference type="RefSeq" id="XP_041284946.1">
    <property type="nucleotide sequence ID" value="XM_041442668.1"/>
</dbReference>
<dbReference type="GeneID" id="64704927"/>
<feature type="compositionally biased region" description="Basic residues" evidence="1">
    <location>
        <begin position="339"/>
        <end position="348"/>
    </location>
</feature>
<dbReference type="EMBL" id="JABBWM010000143">
    <property type="protein sequence ID" value="KAG2086587.1"/>
    <property type="molecule type" value="Genomic_DNA"/>
</dbReference>
<proteinExistence type="predicted"/>
<evidence type="ECO:0000256" key="1">
    <source>
        <dbReference type="SAM" id="MobiDB-lite"/>
    </source>
</evidence>
<feature type="compositionally biased region" description="Acidic residues" evidence="1">
    <location>
        <begin position="479"/>
        <end position="490"/>
    </location>
</feature>
<evidence type="ECO:0000313" key="3">
    <source>
        <dbReference type="Proteomes" id="UP000823399"/>
    </source>
</evidence>
<feature type="region of interest" description="Disordered" evidence="1">
    <location>
        <begin position="459"/>
        <end position="520"/>
    </location>
</feature>
<feature type="compositionally biased region" description="Acidic residues" evidence="1">
    <location>
        <begin position="497"/>
        <end position="508"/>
    </location>
</feature>
<feature type="region of interest" description="Disordered" evidence="1">
    <location>
        <begin position="58"/>
        <end position="81"/>
    </location>
</feature>
<feature type="region of interest" description="Disordered" evidence="1">
    <location>
        <begin position="1"/>
        <end position="20"/>
    </location>
</feature>
<accession>A0A9P7ERC2</accession>
<feature type="region of interest" description="Disordered" evidence="1">
    <location>
        <begin position="339"/>
        <end position="375"/>
    </location>
</feature>